<evidence type="ECO:0000256" key="9">
    <source>
        <dbReference type="ARBA" id="ARBA00037605"/>
    </source>
</evidence>
<evidence type="ECO:0000256" key="3">
    <source>
        <dbReference type="ARBA" id="ARBA00022475"/>
    </source>
</evidence>
<keyword evidence="4 11" id="KW-0812">Transmembrane</keyword>
<feature type="domain" description="Major facilitator superfamily (MFS) profile" evidence="12">
    <location>
        <begin position="399"/>
        <end position="622"/>
    </location>
</feature>
<dbReference type="InParanoid" id="M4AS14"/>
<comment type="catalytic activity">
    <reaction evidence="8">
        <text>guanidinoacetate(in) = guanidinoacetate(out)</text>
        <dbReference type="Rhea" id="RHEA:73047"/>
        <dbReference type="ChEBI" id="CHEBI:57742"/>
    </reaction>
</comment>
<comment type="similarity">
    <text evidence="2">Belongs to the major facilitator superfamily. Monocarboxylate porter (TC 2.A.1.13) family.</text>
</comment>
<reference evidence="14" key="1">
    <citation type="submission" date="2012-01" db="EMBL/GenBank/DDBJ databases">
        <authorList>
            <person name="Walter R."/>
            <person name="Schartl M."/>
            <person name="Warren W."/>
        </authorList>
    </citation>
    <scope>NUCLEOTIDE SEQUENCE [LARGE SCALE GENOMIC DNA]</scope>
    <source>
        <strain evidence="14">JP 163 A</strain>
    </source>
</reference>
<dbReference type="InterPro" id="IPR050327">
    <property type="entry name" value="Proton-linked_MCT"/>
</dbReference>
<keyword evidence="3" id="KW-1003">Cell membrane</keyword>
<dbReference type="AlphaFoldDB" id="M4AS14"/>
<comment type="function">
    <text evidence="9">Functions as a transporter for creatine and as well for its precursor guanidinoacetate. Transport of creatine and GAA is independent of resting membrane potential and extracellular Na(+), Cl(-), or pH. Contributes to the process of creatine biosynthesis and distribution.</text>
</comment>
<dbReference type="Ensembl" id="ENSXMAT00000017283.2">
    <property type="protein sequence ID" value="ENSXMAP00000017259.2"/>
    <property type="gene ID" value="ENSXMAG00000017203.2"/>
</dbReference>
<evidence type="ECO:0000256" key="6">
    <source>
        <dbReference type="ARBA" id="ARBA00023136"/>
    </source>
</evidence>
<dbReference type="InterPro" id="IPR011701">
    <property type="entry name" value="MFS"/>
</dbReference>
<dbReference type="Pfam" id="PF07690">
    <property type="entry name" value="MFS_1"/>
    <property type="match status" value="2"/>
</dbReference>
<dbReference type="GO" id="GO:0022857">
    <property type="term" value="F:transmembrane transporter activity"/>
    <property type="evidence" value="ECO:0007669"/>
    <property type="project" value="InterPro"/>
</dbReference>
<name>M4AS14_XIPMA</name>
<proteinExistence type="inferred from homology"/>
<dbReference type="GO" id="GO:0015881">
    <property type="term" value="P:creatine transmembrane transport"/>
    <property type="evidence" value="ECO:0007669"/>
    <property type="project" value="TreeGrafter"/>
</dbReference>
<dbReference type="GeneTree" id="ENSGT00940000156169"/>
<protein>
    <submittedName>
        <fullName evidence="13">Solute carrier family 16 member 12</fullName>
    </submittedName>
</protein>
<feature type="transmembrane region" description="Helical" evidence="11">
    <location>
        <begin position="121"/>
        <end position="142"/>
    </location>
</feature>
<evidence type="ECO:0000256" key="1">
    <source>
        <dbReference type="ARBA" id="ARBA00004554"/>
    </source>
</evidence>
<sequence>MMAAVGEERLGGGRRASRVTNPPEGGWGWMVVASCFLATICIRAVTRCISMFFVEFQMYFERDYSTTAWIHSMIDCTTMLCAPLGSFLGNRLSCRVTVFLGGLLSSAGLVLGSFASSLEFLYASLGILTGLGYALSYTTSIAMVGKYFNERKALAFGIALSGSGIGTFLLAPAVQLLIEHYLWRGALLILGGFVSNLCVCGALMRPLEQNPAERMWESNIINVEKACMTAVLQTELTEPVTTDCGRENPKQQQIHGSEDNPGLVIINGTYKNFGLEKDQLQQSFPLLPSPKPTAARVMAKKMADCLLLSNNLETILEETGLSGPTIPDSSRKDKKTTSSNTWLKANEKRDNSISSEVTLTDDYNEAIPIEPLVSSQPLSRDQSFFFKAKEEFGFLWIPRFLVLSVSFVFLAFGCSVPVVYLVPYALSVGVEHQHAAFLMSIFGVSGIVGNITFGWITDRTCLKRHRLLSYIVAISMEGLCCVFLPLLHSFQLLVPFSVLYGYFDGAYVALIPVVTSDTVGSTHLASALGVVYFLHAIPYLVSPPIGGWFVDQTGNYALTFFISGASFFLSSLVLMAASLATRLTALCKRTLGQGKRSRETCQPKTVPVFSQNETHTVPLRKR</sequence>
<evidence type="ECO:0000256" key="4">
    <source>
        <dbReference type="ARBA" id="ARBA00022692"/>
    </source>
</evidence>
<comment type="subcellular location">
    <subcellularLocation>
        <location evidence="1">Basolateral cell membrane</location>
        <topology evidence="1">Multi-pass membrane protein</topology>
    </subcellularLocation>
</comment>
<dbReference type="SUPFAM" id="SSF103473">
    <property type="entry name" value="MFS general substrate transporter"/>
    <property type="match status" value="1"/>
</dbReference>
<reference evidence="13" key="4">
    <citation type="submission" date="2025-09" db="UniProtKB">
        <authorList>
            <consortium name="Ensembl"/>
        </authorList>
    </citation>
    <scope>IDENTIFICATION</scope>
    <source>
        <strain evidence="13">JP 163 A</strain>
    </source>
</reference>
<dbReference type="OMA" id="DTIGRFN"/>
<evidence type="ECO:0000259" key="12">
    <source>
        <dbReference type="PROSITE" id="PS50850"/>
    </source>
</evidence>
<feature type="transmembrane region" description="Helical" evidence="11">
    <location>
        <begin position="154"/>
        <end position="175"/>
    </location>
</feature>
<feature type="transmembrane region" description="Helical" evidence="11">
    <location>
        <begin position="527"/>
        <end position="550"/>
    </location>
</feature>
<evidence type="ECO:0000256" key="7">
    <source>
        <dbReference type="ARBA" id="ARBA00036521"/>
    </source>
</evidence>
<keyword evidence="6 11" id="KW-0472">Membrane</keyword>
<keyword evidence="5 11" id="KW-1133">Transmembrane helix</keyword>
<evidence type="ECO:0000256" key="10">
    <source>
        <dbReference type="SAM" id="MobiDB-lite"/>
    </source>
</evidence>
<evidence type="ECO:0000256" key="2">
    <source>
        <dbReference type="ARBA" id="ARBA00006727"/>
    </source>
</evidence>
<dbReference type="PANTHER" id="PTHR11360:SF318">
    <property type="entry name" value="MONOCARBOXYLATE TRANSPORTER 12"/>
    <property type="match status" value="1"/>
</dbReference>
<dbReference type="eggNOG" id="KOG2504">
    <property type="taxonomic scope" value="Eukaryota"/>
</dbReference>
<dbReference type="STRING" id="8083.ENSXMAP00000017259"/>
<feature type="transmembrane region" description="Helical" evidence="11">
    <location>
        <begin position="400"/>
        <end position="422"/>
    </location>
</feature>
<dbReference type="HOGENOM" id="CLU_001265_59_1_1"/>
<feature type="transmembrane region" description="Helical" evidence="11">
    <location>
        <begin position="467"/>
        <end position="487"/>
    </location>
</feature>
<comment type="catalytic activity">
    <reaction evidence="7">
        <text>creatine(in) = creatine(out)</text>
        <dbReference type="Rhea" id="RHEA:73043"/>
        <dbReference type="ChEBI" id="CHEBI:57947"/>
    </reaction>
</comment>
<dbReference type="PROSITE" id="PS50850">
    <property type="entry name" value="MFS"/>
    <property type="match status" value="1"/>
</dbReference>
<feature type="transmembrane region" description="Helical" evidence="11">
    <location>
        <begin position="27"/>
        <end position="46"/>
    </location>
</feature>
<dbReference type="Proteomes" id="UP000002852">
    <property type="component" value="Unassembled WGS sequence"/>
</dbReference>
<dbReference type="OrthoDB" id="410267at2759"/>
<feature type="region of interest" description="Disordered" evidence="10">
    <location>
        <begin position="320"/>
        <end position="342"/>
    </location>
</feature>
<feature type="transmembrane region" description="Helical" evidence="11">
    <location>
        <begin position="556"/>
        <end position="580"/>
    </location>
</feature>
<feature type="transmembrane region" description="Helical" evidence="11">
    <location>
        <begin position="434"/>
        <end position="455"/>
    </location>
</feature>
<feature type="transmembrane region" description="Helical" evidence="11">
    <location>
        <begin position="96"/>
        <end position="115"/>
    </location>
</feature>
<reference evidence="13" key="3">
    <citation type="submission" date="2025-08" db="UniProtKB">
        <authorList>
            <consortium name="Ensembl"/>
        </authorList>
    </citation>
    <scope>IDENTIFICATION</scope>
    <source>
        <strain evidence="13">JP 163 A</strain>
    </source>
</reference>
<evidence type="ECO:0000256" key="11">
    <source>
        <dbReference type="SAM" id="Phobius"/>
    </source>
</evidence>
<dbReference type="FunCoup" id="M4AS14">
    <property type="interactions" value="18"/>
</dbReference>
<feature type="transmembrane region" description="Helical" evidence="11">
    <location>
        <begin position="181"/>
        <end position="204"/>
    </location>
</feature>
<feature type="transmembrane region" description="Helical" evidence="11">
    <location>
        <begin position="493"/>
        <end position="515"/>
    </location>
</feature>
<dbReference type="GO" id="GO:0016323">
    <property type="term" value="C:basolateral plasma membrane"/>
    <property type="evidence" value="ECO:0007669"/>
    <property type="project" value="UniProtKB-SubCell"/>
</dbReference>
<organism evidence="13 14">
    <name type="scientific">Xiphophorus maculatus</name>
    <name type="common">Southern platyfish</name>
    <name type="synonym">Platypoecilus maculatus</name>
    <dbReference type="NCBI Taxonomy" id="8083"/>
    <lineage>
        <taxon>Eukaryota</taxon>
        <taxon>Metazoa</taxon>
        <taxon>Chordata</taxon>
        <taxon>Craniata</taxon>
        <taxon>Vertebrata</taxon>
        <taxon>Euteleostomi</taxon>
        <taxon>Actinopterygii</taxon>
        <taxon>Neopterygii</taxon>
        <taxon>Teleostei</taxon>
        <taxon>Neoteleostei</taxon>
        <taxon>Acanthomorphata</taxon>
        <taxon>Ovalentaria</taxon>
        <taxon>Atherinomorphae</taxon>
        <taxon>Cyprinodontiformes</taxon>
        <taxon>Poeciliidae</taxon>
        <taxon>Poeciliinae</taxon>
        <taxon>Xiphophorus</taxon>
    </lineage>
</organism>
<evidence type="ECO:0000313" key="13">
    <source>
        <dbReference type="Ensembl" id="ENSXMAP00000017259.2"/>
    </source>
</evidence>
<dbReference type="FunFam" id="1.20.1250.20:FF:000128">
    <property type="entry name" value="monocarboxylate transporter 12 isoform X1"/>
    <property type="match status" value="1"/>
</dbReference>
<reference evidence="14" key="2">
    <citation type="journal article" date="2013" name="Nat. Genet.">
        <title>The genome of the platyfish, Xiphophorus maculatus, provides insights into evolutionary adaptation and several complex traits.</title>
        <authorList>
            <person name="Schartl M."/>
            <person name="Walter R.B."/>
            <person name="Shen Y."/>
            <person name="Garcia T."/>
            <person name="Catchen J."/>
            <person name="Amores A."/>
            <person name="Braasch I."/>
            <person name="Chalopin D."/>
            <person name="Volff J.N."/>
            <person name="Lesch K.P."/>
            <person name="Bisazza A."/>
            <person name="Minx P."/>
            <person name="Hillier L."/>
            <person name="Wilson R.K."/>
            <person name="Fuerstenberg S."/>
            <person name="Boore J."/>
            <person name="Searle S."/>
            <person name="Postlethwait J.H."/>
            <person name="Warren W.C."/>
        </authorList>
    </citation>
    <scope>NUCLEOTIDE SEQUENCE [LARGE SCALE GENOMIC DNA]</scope>
    <source>
        <strain evidence="14">JP 163 A</strain>
    </source>
</reference>
<dbReference type="InterPro" id="IPR036259">
    <property type="entry name" value="MFS_trans_sf"/>
</dbReference>
<evidence type="ECO:0000313" key="14">
    <source>
        <dbReference type="Proteomes" id="UP000002852"/>
    </source>
</evidence>
<accession>M4AS14</accession>
<keyword evidence="14" id="KW-1185">Reference proteome</keyword>
<evidence type="ECO:0000256" key="8">
    <source>
        <dbReference type="ARBA" id="ARBA00036771"/>
    </source>
</evidence>
<dbReference type="InterPro" id="IPR020846">
    <property type="entry name" value="MFS_dom"/>
</dbReference>
<evidence type="ECO:0000256" key="5">
    <source>
        <dbReference type="ARBA" id="ARBA00022989"/>
    </source>
</evidence>
<dbReference type="Gene3D" id="1.20.1250.20">
    <property type="entry name" value="MFS general substrate transporter like domains"/>
    <property type="match status" value="2"/>
</dbReference>
<dbReference type="PANTHER" id="PTHR11360">
    <property type="entry name" value="MONOCARBOXYLATE TRANSPORTER"/>
    <property type="match status" value="1"/>
</dbReference>